<dbReference type="SMART" id="SM00091">
    <property type="entry name" value="PAS"/>
    <property type="match status" value="5"/>
</dbReference>
<dbReference type="FunFam" id="3.30.450.20:FF:000099">
    <property type="entry name" value="Sensory box sensor histidine kinase"/>
    <property type="match status" value="2"/>
</dbReference>
<evidence type="ECO:0000256" key="4">
    <source>
        <dbReference type="ARBA" id="ARBA00022679"/>
    </source>
</evidence>
<feature type="domain" description="PAC" evidence="9">
    <location>
        <begin position="207"/>
        <end position="259"/>
    </location>
</feature>
<dbReference type="InterPro" id="IPR035965">
    <property type="entry name" value="PAS-like_dom_sf"/>
</dbReference>
<dbReference type="SUPFAM" id="SSF55785">
    <property type="entry name" value="PYP-like sensor domain (PAS domain)"/>
    <property type="match status" value="5"/>
</dbReference>
<dbReference type="InterPro" id="IPR003661">
    <property type="entry name" value="HisK_dim/P_dom"/>
</dbReference>
<dbReference type="InterPro" id="IPR036097">
    <property type="entry name" value="HisK_dim/P_sf"/>
</dbReference>
<comment type="caution">
    <text evidence="10">The sequence shown here is derived from an EMBL/GenBank/DDBJ whole genome shotgun (WGS) entry which is preliminary data.</text>
</comment>
<dbReference type="PROSITE" id="PS50112">
    <property type="entry name" value="PAS"/>
    <property type="match status" value="2"/>
</dbReference>
<dbReference type="SUPFAM" id="SSF47384">
    <property type="entry name" value="Homodimeric domain of signal transducing histidine kinase"/>
    <property type="match status" value="1"/>
</dbReference>
<evidence type="ECO:0000259" key="8">
    <source>
        <dbReference type="PROSITE" id="PS50112"/>
    </source>
</evidence>
<evidence type="ECO:0000256" key="6">
    <source>
        <dbReference type="ARBA" id="ARBA00023012"/>
    </source>
</evidence>
<sequence>MLHLSQIKRLTRGRYETLLTILETLPEALFVLDDASTIIYANASAQALTGVTAETLAGNNFWRSAPQLVSPSLYQAIQKTKQIRARTEVQYVSPATQSGLHVQLSPTVGGLLLQFHEKRGPSPRQEACFPNEQLAADVLEHIYSGVGVLTPEGIVLDLNKVPLVDAQIRREEVIGKPLTEAPWWSFSSASQHQLRAAIRRASKGETVRFETVVRPREGNILHLEATITPHKGADSHVEYLIYIETDITARKRSETELHTLIETIPQLVWIRRPDGSVESGNQRRRDYTGLSTKGTQKEGWMQYLHPEDRQHVCSEWQRAIQTGGVYETELRLRHHTTGEYHWFLARAMPVRDEAGQILKWVGTCTDIDEQKQTEQQLKESRESLCVLAEAVPQLVWVARPDGQFEYTNQRWDNYTRLIREPGQSDRWTHRQYIHPDDREGNQARCQHAFETGDMFEYEHRIRNGQTGEYRWFLTRAMPVRDEAGVVLKWAGTSTDIDEQKQIEAALRQSQKRVDALMNSCIIGITIAEGEQIVEANDAFLHMTGYTREDLHEGHINWMRMTPPECLARTLEAHQELIAQQSTSPFEKVYVCQDGSRLPVLVGLVALPHHPNQTIGFVFDNSARKELEQRKDTFISMASHELRNPLTALKLQTILLHRQLVRQGLQTPAPALSSIETQINKLTRLVDELLDVSKIQAGKLEYVQEPVNLDTLLREIAETMQHSHPSHHILVYGATEVGLLADRDRLGQVFTNLLSNAIKYSPSAETVEIGLSTSSEIIIIRVRDHGLGIPREQCDKIFERFYRVTGSRQRAISGLGMGLYIVAEIVNHYGGTITVDSEVGKGSTFTVTLPKKRGT</sequence>
<dbReference type="InterPro" id="IPR000700">
    <property type="entry name" value="PAS-assoc_C"/>
</dbReference>
<gene>
    <name evidence="10" type="ORF">KSX_02130</name>
</gene>
<protein>
    <recommendedName>
        <fullName evidence="2">histidine kinase</fullName>
        <ecNumber evidence="2">2.7.13.3</ecNumber>
    </recommendedName>
</protein>
<evidence type="ECO:0000313" key="10">
    <source>
        <dbReference type="EMBL" id="GHO42050.1"/>
    </source>
</evidence>
<comment type="catalytic activity">
    <reaction evidence="1">
        <text>ATP + protein L-histidine = ADP + protein N-phospho-L-histidine.</text>
        <dbReference type="EC" id="2.7.13.3"/>
    </reaction>
</comment>
<dbReference type="RefSeq" id="WP_220191641.1">
    <property type="nucleotide sequence ID" value="NZ_BNJF01000001.1"/>
</dbReference>
<dbReference type="Pfam" id="PF08448">
    <property type="entry name" value="PAS_4"/>
    <property type="match status" value="1"/>
</dbReference>
<dbReference type="InterPro" id="IPR003594">
    <property type="entry name" value="HATPase_dom"/>
</dbReference>
<dbReference type="CDD" id="cd00082">
    <property type="entry name" value="HisKA"/>
    <property type="match status" value="1"/>
</dbReference>
<dbReference type="AlphaFoldDB" id="A0A8J3MR89"/>
<dbReference type="NCBIfam" id="TIGR00229">
    <property type="entry name" value="sensory_box"/>
    <property type="match status" value="5"/>
</dbReference>
<dbReference type="PANTHER" id="PTHR43304">
    <property type="entry name" value="PHYTOCHROME-LIKE PROTEIN CPH1"/>
    <property type="match status" value="1"/>
</dbReference>
<dbReference type="InterPro" id="IPR005467">
    <property type="entry name" value="His_kinase_dom"/>
</dbReference>
<feature type="domain" description="PAC" evidence="9">
    <location>
        <begin position="326"/>
        <end position="379"/>
    </location>
</feature>
<dbReference type="FunFam" id="3.30.565.10:FF:000006">
    <property type="entry name" value="Sensor histidine kinase WalK"/>
    <property type="match status" value="1"/>
</dbReference>
<evidence type="ECO:0000259" key="9">
    <source>
        <dbReference type="PROSITE" id="PS50113"/>
    </source>
</evidence>
<dbReference type="InterPro" id="IPR013767">
    <property type="entry name" value="PAS_fold"/>
</dbReference>
<dbReference type="Gene3D" id="3.30.565.10">
    <property type="entry name" value="Histidine kinase-like ATPase, C-terminal domain"/>
    <property type="match status" value="1"/>
</dbReference>
<evidence type="ECO:0000256" key="1">
    <source>
        <dbReference type="ARBA" id="ARBA00000085"/>
    </source>
</evidence>
<proteinExistence type="predicted"/>
<dbReference type="PRINTS" id="PR00344">
    <property type="entry name" value="BCTRLSENSOR"/>
</dbReference>
<dbReference type="InterPro" id="IPR001610">
    <property type="entry name" value="PAC"/>
</dbReference>
<keyword evidence="4" id="KW-0808">Transferase</keyword>
<name>A0A8J3MR89_9CHLR</name>
<dbReference type="PANTHER" id="PTHR43304:SF1">
    <property type="entry name" value="PAC DOMAIN-CONTAINING PROTEIN"/>
    <property type="match status" value="1"/>
</dbReference>
<dbReference type="SUPFAM" id="SSF55874">
    <property type="entry name" value="ATPase domain of HSP90 chaperone/DNA topoisomerase II/histidine kinase"/>
    <property type="match status" value="1"/>
</dbReference>
<dbReference type="Proteomes" id="UP000612362">
    <property type="component" value="Unassembled WGS sequence"/>
</dbReference>
<reference evidence="10" key="1">
    <citation type="submission" date="2020-10" db="EMBL/GenBank/DDBJ databases">
        <title>Taxonomic study of unclassified bacteria belonging to the class Ktedonobacteria.</title>
        <authorList>
            <person name="Yabe S."/>
            <person name="Wang C.M."/>
            <person name="Zheng Y."/>
            <person name="Sakai Y."/>
            <person name="Cavaletti L."/>
            <person name="Monciardini P."/>
            <person name="Donadio S."/>
        </authorList>
    </citation>
    <scope>NUCLEOTIDE SEQUENCE</scope>
    <source>
        <strain evidence="10">SOSP1-1</strain>
    </source>
</reference>
<dbReference type="Gene3D" id="1.10.287.130">
    <property type="match status" value="1"/>
</dbReference>
<keyword evidence="11" id="KW-1185">Reference proteome</keyword>
<evidence type="ECO:0000313" key="11">
    <source>
        <dbReference type="Proteomes" id="UP000612362"/>
    </source>
</evidence>
<dbReference type="InterPro" id="IPR013655">
    <property type="entry name" value="PAS_fold_3"/>
</dbReference>
<dbReference type="InterPro" id="IPR036890">
    <property type="entry name" value="HATPase_C_sf"/>
</dbReference>
<dbReference type="Gene3D" id="3.30.450.20">
    <property type="entry name" value="PAS domain"/>
    <property type="match status" value="5"/>
</dbReference>
<keyword evidence="5" id="KW-0418">Kinase</keyword>
<dbReference type="Pfam" id="PF13426">
    <property type="entry name" value="PAS_9"/>
    <property type="match status" value="1"/>
</dbReference>
<dbReference type="InterPro" id="IPR013656">
    <property type="entry name" value="PAS_4"/>
</dbReference>
<dbReference type="EMBL" id="BNJF01000001">
    <property type="protein sequence ID" value="GHO42050.1"/>
    <property type="molecule type" value="Genomic_DNA"/>
</dbReference>
<evidence type="ECO:0000256" key="5">
    <source>
        <dbReference type="ARBA" id="ARBA00022777"/>
    </source>
</evidence>
<dbReference type="InterPro" id="IPR000014">
    <property type="entry name" value="PAS"/>
</dbReference>
<evidence type="ECO:0000259" key="7">
    <source>
        <dbReference type="PROSITE" id="PS50109"/>
    </source>
</evidence>
<dbReference type="SMART" id="SM00086">
    <property type="entry name" value="PAC"/>
    <property type="match status" value="4"/>
</dbReference>
<dbReference type="PROSITE" id="PS50109">
    <property type="entry name" value="HIS_KIN"/>
    <property type="match status" value="1"/>
</dbReference>
<feature type="domain" description="PAC" evidence="9">
    <location>
        <begin position="455"/>
        <end position="508"/>
    </location>
</feature>
<feature type="domain" description="PAS" evidence="8">
    <location>
        <begin position="253"/>
        <end position="323"/>
    </location>
</feature>
<dbReference type="Pfam" id="PF02518">
    <property type="entry name" value="HATPase_c"/>
    <property type="match status" value="1"/>
</dbReference>
<dbReference type="GO" id="GO:0000155">
    <property type="term" value="F:phosphorelay sensor kinase activity"/>
    <property type="evidence" value="ECO:0007669"/>
    <property type="project" value="InterPro"/>
</dbReference>
<feature type="domain" description="Histidine kinase" evidence="7">
    <location>
        <begin position="636"/>
        <end position="852"/>
    </location>
</feature>
<dbReference type="SMART" id="SM00387">
    <property type="entry name" value="HATPase_c"/>
    <property type="match status" value="1"/>
</dbReference>
<dbReference type="Pfam" id="PF00989">
    <property type="entry name" value="PAS"/>
    <property type="match status" value="1"/>
</dbReference>
<dbReference type="CDD" id="cd00130">
    <property type="entry name" value="PAS"/>
    <property type="match status" value="5"/>
</dbReference>
<organism evidence="10 11">
    <name type="scientific">Ktedonospora formicarum</name>
    <dbReference type="NCBI Taxonomy" id="2778364"/>
    <lineage>
        <taxon>Bacteria</taxon>
        <taxon>Bacillati</taxon>
        <taxon>Chloroflexota</taxon>
        <taxon>Ktedonobacteria</taxon>
        <taxon>Ktedonobacterales</taxon>
        <taxon>Ktedonobacteraceae</taxon>
        <taxon>Ktedonospora</taxon>
    </lineage>
</organism>
<dbReference type="InterPro" id="IPR052162">
    <property type="entry name" value="Sensor_kinase/Photoreceptor"/>
</dbReference>
<evidence type="ECO:0000256" key="3">
    <source>
        <dbReference type="ARBA" id="ARBA00022553"/>
    </source>
</evidence>
<dbReference type="InterPro" id="IPR004358">
    <property type="entry name" value="Sig_transdc_His_kin-like_C"/>
</dbReference>
<dbReference type="Pfam" id="PF00512">
    <property type="entry name" value="HisKA"/>
    <property type="match status" value="1"/>
</dbReference>
<feature type="domain" description="PAS" evidence="8">
    <location>
        <begin position="14"/>
        <end position="88"/>
    </location>
</feature>
<evidence type="ECO:0000256" key="2">
    <source>
        <dbReference type="ARBA" id="ARBA00012438"/>
    </source>
</evidence>
<dbReference type="PROSITE" id="PS50113">
    <property type="entry name" value="PAC"/>
    <property type="match status" value="3"/>
</dbReference>
<keyword evidence="6" id="KW-0902">Two-component regulatory system</keyword>
<dbReference type="EC" id="2.7.13.3" evidence="2"/>
<dbReference type="SMART" id="SM00388">
    <property type="entry name" value="HisKA"/>
    <property type="match status" value="1"/>
</dbReference>
<dbReference type="GO" id="GO:0006355">
    <property type="term" value="P:regulation of DNA-templated transcription"/>
    <property type="evidence" value="ECO:0007669"/>
    <property type="project" value="InterPro"/>
</dbReference>
<keyword evidence="3" id="KW-0597">Phosphoprotein</keyword>
<dbReference type="CDD" id="cd00075">
    <property type="entry name" value="HATPase"/>
    <property type="match status" value="1"/>
</dbReference>
<accession>A0A8J3MR89</accession>
<dbReference type="Pfam" id="PF08447">
    <property type="entry name" value="PAS_3"/>
    <property type="match status" value="2"/>
</dbReference>